<evidence type="ECO:0000256" key="3">
    <source>
        <dbReference type="ARBA" id="ARBA00022617"/>
    </source>
</evidence>
<dbReference type="Gene3D" id="1.10.760.10">
    <property type="entry name" value="Cytochrome c-like domain"/>
    <property type="match status" value="2"/>
</dbReference>
<proteinExistence type="predicted"/>
<evidence type="ECO:0000256" key="8">
    <source>
        <dbReference type="PROSITE-ProRule" id="PRU00433"/>
    </source>
</evidence>
<evidence type="ECO:0000313" key="11">
    <source>
        <dbReference type="EMBL" id="MFK4752373.1"/>
    </source>
</evidence>
<keyword evidence="5" id="KW-0574">Periplasm</keyword>
<keyword evidence="7 8" id="KW-0408">Iron</keyword>
<dbReference type="InterPro" id="IPR008168">
    <property type="entry name" value="Cyt_C_IC"/>
</dbReference>
<reference evidence="11 12" key="1">
    <citation type="submission" date="2024-03" db="EMBL/GenBank/DDBJ databases">
        <title>High-quality draft genome sequence of Oceanobacter sp. wDCs-4.</title>
        <authorList>
            <person name="Dong C."/>
        </authorList>
    </citation>
    <scope>NUCLEOTIDE SEQUENCE [LARGE SCALE GENOMIC DNA]</scope>
    <source>
        <strain evidence="12">wDCs-4</strain>
    </source>
</reference>
<comment type="subcellular location">
    <subcellularLocation>
        <location evidence="1">Periplasm</location>
    </subcellularLocation>
</comment>
<dbReference type="InterPro" id="IPR036909">
    <property type="entry name" value="Cyt_c-like_dom_sf"/>
</dbReference>
<evidence type="ECO:0000256" key="2">
    <source>
        <dbReference type="ARBA" id="ARBA00022448"/>
    </source>
</evidence>
<evidence type="ECO:0000313" key="12">
    <source>
        <dbReference type="Proteomes" id="UP001620597"/>
    </source>
</evidence>
<keyword evidence="9" id="KW-0732">Signal</keyword>
<organism evidence="11 12">
    <name type="scientific">Oceanobacter antarcticus</name>
    <dbReference type="NCBI Taxonomy" id="3133425"/>
    <lineage>
        <taxon>Bacteria</taxon>
        <taxon>Pseudomonadati</taxon>
        <taxon>Pseudomonadota</taxon>
        <taxon>Gammaproteobacteria</taxon>
        <taxon>Oceanospirillales</taxon>
        <taxon>Oceanospirillaceae</taxon>
        <taxon>Oceanobacter</taxon>
    </lineage>
</organism>
<feature type="domain" description="Cytochrome c" evidence="10">
    <location>
        <begin position="116"/>
        <end position="208"/>
    </location>
</feature>
<keyword evidence="2" id="KW-0813">Transport</keyword>
<evidence type="ECO:0000256" key="1">
    <source>
        <dbReference type="ARBA" id="ARBA00004418"/>
    </source>
</evidence>
<dbReference type="RefSeq" id="WP_416205655.1">
    <property type="nucleotide sequence ID" value="NZ_JBBKTX010000008.1"/>
</dbReference>
<dbReference type="Proteomes" id="UP001620597">
    <property type="component" value="Unassembled WGS sequence"/>
</dbReference>
<dbReference type="EMBL" id="JBBKTX010000008">
    <property type="protein sequence ID" value="MFK4752373.1"/>
    <property type="molecule type" value="Genomic_DNA"/>
</dbReference>
<evidence type="ECO:0000256" key="7">
    <source>
        <dbReference type="ARBA" id="ARBA00023004"/>
    </source>
</evidence>
<feature type="signal peptide" evidence="9">
    <location>
        <begin position="1"/>
        <end position="20"/>
    </location>
</feature>
<evidence type="ECO:0000256" key="5">
    <source>
        <dbReference type="ARBA" id="ARBA00022764"/>
    </source>
</evidence>
<feature type="domain" description="Cytochrome c" evidence="10">
    <location>
        <begin position="29"/>
        <end position="107"/>
    </location>
</feature>
<evidence type="ECO:0000259" key="10">
    <source>
        <dbReference type="PROSITE" id="PS51007"/>
    </source>
</evidence>
<protein>
    <submittedName>
        <fullName evidence="11">C-type cytochrome</fullName>
    </submittedName>
</protein>
<dbReference type="PANTHER" id="PTHR33751:SF9">
    <property type="entry name" value="CYTOCHROME C4"/>
    <property type="match status" value="1"/>
</dbReference>
<evidence type="ECO:0000256" key="6">
    <source>
        <dbReference type="ARBA" id="ARBA00022982"/>
    </source>
</evidence>
<dbReference type="InterPro" id="IPR050597">
    <property type="entry name" value="Cytochrome_c_Oxidase_Subunit"/>
</dbReference>
<dbReference type="InterPro" id="IPR009056">
    <property type="entry name" value="Cyt_c-like_dom"/>
</dbReference>
<keyword evidence="3 8" id="KW-0349">Heme</keyword>
<sequence length="208" mass="21765">MKNLLIGLIVSAGLMSAAHAGEAASAYQGDADAGKAKSATCAACHGADGNSMVPTFPKLAGQGEVYLAKQLKDIRDGRRQVLEMTAFVAGLTDNDIADLAAYFDAQAPTGAGAKEELVELGEKIYRAGIEEKGVPACMACHGPSGKGIELAAFPMLSGQHEAYIAKQLHDFSSGARTNDGDSRMMRDTAYRLHDSEIAAVASYIQGLR</sequence>
<dbReference type="PIRSF" id="PIRSF000005">
    <property type="entry name" value="Cytochrome_c4"/>
    <property type="match status" value="1"/>
</dbReference>
<keyword evidence="6" id="KW-0249">Electron transport</keyword>
<keyword evidence="4 8" id="KW-0479">Metal-binding</keyword>
<comment type="caution">
    <text evidence="11">The sequence shown here is derived from an EMBL/GenBank/DDBJ whole genome shotgun (WGS) entry which is preliminary data.</text>
</comment>
<dbReference type="PANTHER" id="PTHR33751">
    <property type="entry name" value="CBB3-TYPE CYTOCHROME C OXIDASE SUBUNIT FIXP"/>
    <property type="match status" value="1"/>
</dbReference>
<evidence type="ECO:0000256" key="9">
    <source>
        <dbReference type="SAM" id="SignalP"/>
    </source>
</evidence>
<feature type="chain" id="PRO_5045577792" evidence="9">
    <location>
        <begin position="21"/>
        <end position="208"/>
    </location>
</feature>
<evidence type="ECO:0000256" key="4">
    <source>
        <dbReference type="ARBA" id="ARBA00022723"/>
    </source>
</evidence>
<name>A0ABW8NHC2_9GAMM</name>
<dbReference type="InterPro" id="IPR024167">
    <property type="entry name" value="Cytochrome_c4-like"/>
</dbReference>
<keyword evidence="12" id="KW-1185">Reference proteome</keyword>
<gene>
    <name evidence="11" type="ORF">WG929_08115</name>
</gene>
<dbReference type="Pfam" id="PF00034">
    <property type="entry name" value="Cytochrom_C"/>
    <property type="match status" value="2"/>
</dbReference>
<dbReference type="PROSITE" id="PS51007">
    <property type="entry name" value="CYTC"/>
    <property type="match status" value="2"/>
</dbReference>
<accession>A0ABW8NHC2</accession>
<dbReference type="SUPFAM" id="SSF46626">
    <property type="entry name" value="Cytochrome c"/>
    <property type="match status" value="2"/>
</dbReference>
<dbReference type="PRINTS" id="PR00605">
    <property type="entry name" value="CYTCHROMECIC"/>
</dbReference>